<reference evidence="2" key="1">
    <citation type="submission" date="2025-08" db="UniProtKB">
        <authorList>
            <consortium name="Ensembl"/>
        </authorList>
    </citation>
    <scope>IDENTIFICATION</scope>
</reference>
<dbReference type="FunFam" id="2.60.40.10:FF:000022">
    <property type="entry name" value="Cardiac titin"/>
    <property type="match status" value="6"/>
</dbReference>
<evidence type="ECO:0000313" key="3">
    <source>
        <dbReference type="Proteomes" id="UP000694393"/>
    </source>
</evidence>
<sequence length="548" mass="58995">TDGDSASLQCQIAGTPEIIVSWYKGDTKLRTTATSKMHFKNNVATLVFSQVDSSDSGEYICKAENSVGESSSSALLSVQERKFPPSFTRTLRDIQETVGLPVTFDCGITGSEPIEISWSKDGVHIRDGYNVQTSFLNNVATLQILQTDKSLAGQYMCTASNAIGTTSSSATLVLTEGKNPPLFDIPIAPLDVIAGESADFECHISGTQPIKVTWAKNNQEIWTGGKYQISYVENIAHLTILNADSADSGTYTCHASNEVGKDSCTAQLKPKIPPSFTKKLSETVEEIEGNTLKLEGRVSGSQPLTVAWYKNNQEIHQSPNCEISFENNALLLHIKSAGQTDSGLYTCKVSNEAGSALCTSSVVIKEPAVILEKPEPMSVTAGDSFTLECTVGGTPELITKWSKDGKQLKSDRKYQITFINKVATLKVLSADVGDKGLYTFEVQNEVGESSYRIVPPFFTRKLKETYGILGSSVLLECKVSGSPPISVAWFQDGNEIVSGDKYEVSFSDNVCGLKLNALDSSDTGPYICAATNAAGSDECSAFLIVQGQ</sequence>
<dbReference type="InterPro" id="IPR036179">
    <property type="entry name" value="Ig-like_dom_sf"/>
</dbReference>
<dbReference type="InterPro" id="IPR003599">
    <property type="entry name" value="Ig_sub"/>
</dbReference>
<dbReference type="CDD" id="cd00096">
    <property type="entry name" value="Ig"/>
    <property type="match status" value="3"/>
</dbReference>
<dbReference type="PANTHER" id="PTHR47633">
    <property type="entry name" value="IMMUNOGLOBULIN"/>
    <property type="match status" value="1"/>
</dbReference>
<dbReference type="Gene3D" id="2.60.40.10">
    <property type="entry name" value="Immunoglobulins"/>
    <property type="match status" value="6"/>
</dbReference>
<dbReference type="Ensembl" id="ENSPCET00000002123.1">
    <property type="protein sequence ID" value="ENSPCEP00000002052.1"/>
    <property type="gene ID" value="ENSPCEG00000001707.1"/>
</dbReference>
<feature type="domain" description="Ig-like" evidence="1">
    <location>
        <begin position="367"/>
        <end position="454"/>
    </location>
</feature>
<feature type="domain" description="Ig-like" evidence="1">
    <location>
        <begin position="1"/>
        <end position="77"/>
    </location>
</feature>
<dbReference type="Proteomes" id="UP000694393">
    <property type="component" value="Unplaced"/>
</dbReference>
<dbReference type="SMART" id="SM00409">
    <property type="entry name" value="IG"/>
    <property type="match status" value="6"/>
</dbReference>
<dbReference type="InterPro" id="IPR013098">
    <property type="entry name" value="Ig_I-set"/>
</dbReference>
<proteinExistence type="predicted"/>
<feature type="domain" description="Ig-like" evidence="1">
    <location>
        <begin position="274"/>
        <end position="363"/>
    </location>
</feature>
<organism evidence="2 3">
    <name type="scientific">Pelusios castaneus</name>
    <name type="common">West African mud turtle</name>
    <dbReference type="NCBI Taxonomy" id="367368"/>
    <lineage>
        <taxon>Eukaryota</taxon>
        <taxon>Metazoa</taxon>
        <taxon>Chordata</taxon>
        <taxon>Craniata</taxon>
        <taxon>Vertebrata</taxon>
        <taxon>Euteleostomi</taxon>
        <taxon>Archelosauria</taxon>
        <taxon>Testudinata</taxon>
        <taxon>Testudines</taxon>
        <taxon>Pleurodira</taxon>
        <taxon>Pelomedusidae</taxon>
        <taxon>Pelusios</taxon>
    </lineage>
</organism>
<name>A0A8C8RA17_9SAUR</name>
<dbReference type="InterPro" id="IPR013783">
    <property type="entry name" value="Ig-like_fold"/>
</dbReference>
<dbReference type="SUPFAM" id="SSF48726">
    <property type="entry name" value="Immunoglobulin"/>
    <property type="match status" value="6"/>
</dbReference>
<keyword evidence="3" id="KW-1185">Reference proteome</keyword>
<feature type="domain" description="Ig-like" evidence="1">
    <location>
        <begin position="455"/>
        <end position="544"/>
    </location>
</feature>
<evidence type="ECO:0000259" key="1">
    <source>
        <dbReference type="PROSITE" id="PS50835"/>
    </source>
</evidence>
<dbReference type="SMART" id="SM00408">
    <property type="entry name" value="IGc2"/>
    <property type="match status" value="6"/>
</dbReference>
<feature type="domain" description="Ig-like" evidence="1">
    <location>
        <begin position="85"/>
        <end position="173"/>
    </location>
</feature>
<dbReference type="InterPro" id="IPR007110">
    <property type="entry name" value="Ig-like_dom"/>
</dbReference>
<dbReference type="PROSITE" id="PS50835">
    <property type="entry name" value="IG_LIKE"/>
    <property type="match status" value="6"/>
</dbReference>
<protein>
    <recommendedName>
        <fullName evidence="1">Ig-like domain-containing protein</fullName>
    </recommendedName>
</protein>
<dbReference type="AlphaFoldDB" id="A0A8C8RA17"/>
<dbReference type="InterPro" id="IPR003598">
    <property type="entry name" value="Ig_sub2"/>
</dbReference>
<dbReference type="Pfam" id="PF07679">
    <property type="entry name" value="I-set"/>
    <property type="match status" value="6"/>
</dbReference>
<accession>A0A8C8RA17</accession>
<feature type="domain" description="Ig-like" evidence="1">
    <location>
        <begin position="180"/>
        <end position="269"/>
    </location>
</feature>
<reference evidence="2" key="2">
    <citation type="submission" date="2025-09" db="UniProtKB">
        <authorList>
            <consortium name="Ensembl"/>
        </authorList>
    </citation>
    <scope>IDENTIFICATION</scope>
</reference>
<evidence type="ECO:0000313" key="2">
    <source>
        <dbReference type="Ensembl" id="ENSPCEP00000002052.1"/>
    </source>
</evidence>